<dbReference type="PANTHER" id="PTHR45398:SF1">
    <property type="entry name" value="ENZYME, PUTATIVE (JCVI)-RELATED"/>
    <property type="match status" value="1"/>
</dbReference>
<evidence type="ECO:0000256" key="4">
    <source>
        <dbReference type="ARBA" id="ARBA00022553"/>
    </source>
</evidence>
<dbReference type="Gene3D" id="2.30.38.10">
    <property type="entry name" value="Luciferase, Domain 3"/>
    <property type="match status" value="1"/>
</dbReference>
<organism evidence="7 8">
    <name type="scientific">Metabacillus arenae</name>
    <dbReference type="NCBI Taxonomy" id="2771434"/>
    <lineage>
        <taxon>Bacteria</taxon>
        <taxon>Bacillati</taxon>
        <taxon>Bacillota</taxon>
        <taxon>Bacilli</taxon>
        <taxon>Bacillales</taxon>
        <taxon>Bacillaceae</taxon>
        <taxon>Metabacillus</taxon>
    </lineage>
</organism>
<evidence type="ECO:0000256" key="2">
    <source>
        <dbReference type="ARBA" id="ARBA00006432"/>
    </source>
</evidence>
<dbReference type="InterPro" id="IPR010071">
    <property type="entry name" value="AA_adenyl_dom"/>
</dbReference>
<keyword evidence="8" id="KW-1185">Reference proteome</keyword>
<dbReference type="SUPFAM" id="SSF56801">
    <property type="entry name" value="Acetyl-CoA synthetase-like"/>
    <property type="match status" value="1"/>
</dbReference>
<dbReference type="Proteomes" id="UP000626844">
    <property type="component" value="Unassembled WGS sequence"/>
</dbReference>
<dbReference type="PROSITE" id="PS50075">
    <property type="entry name" value="CARRIER"/>
    <property type="match status" value="1"/>
</dbReference>
<comment type="cofactor">
    <cofactor evidence="1">
        <name>pantetheine 4'-phosphate</name>
        <dbReference type="ChEBI" id="CHEBI:47942"/>
    </cofactor>
</comment>
<dbReference type="InterPro" id="IPR023213">
    <property type="entry name" value="CAT-like_dom_sf"/>
</dbReference>
<dbReference type="Gene3D" id="3.40.50.980">
    <property type="match status" value="2"/>
</dbReference>
<dbReference type="NCBIfam" id="TIGR01733">
    <property type="entry name" value="AA-adenyl-dom"/>
    <property type="match status" value="1"/>
</dbReference>
<dbReference type="InterPro" id="IPR009081">
    <property type="entry name" value="PP-bd_ACP"/>
</dbReference>
<gene>
    <name evidence="7" type="ORF">IC621_04525</name>
</gene>
<name>A0A926RW18_9BACI</name>
<dbReference type="FunFam" id="3.40.50.980:FF:000001">
    <property type="entry name" value="Non-ribosomal peptide synthetase"/>
    <property type="match status" value="1"/>
</dbReference>
<dbReference type="Gene3D" id="1.10.1200.10">
    <property type="entry name" value="ACP-like"/>
    <property type="match status" value="1"/>
</dbReference>
<dbReference type="FunFam" id="1.10.1200.10:FF:000005">
    <property type="entry name" value="Nonribosomal peptide synthetase 1"/>
    <property type="match status" value="1"/>
</dbReference>
<dbReference type="GO" id="GO:0008610">
    <property type="term" value="P:lipid biosynthetic process"/>
    <property type="evidence" value="ECO:0007669"/>
    <property type="project" value="UniProtKB-ARBA"/>
</dbReference>
<dbReference type="RefSeq" id="WP_191156185.1">
    <property type="nucleotide sequence ID" value="NZ_JACXAI010000004.1"/>
</dbReference>
<dbReference type="SUPFAM" id="SSF52777">
    <property type="entry name" value="CoA-dependent acyltransferases"/>
    <property type="match status" value="6"/>
</dbReference>
<dbReference type="Pfam" id="PF00550">
    <property type="entry name" value="PP-binding"/>
    <property type="match status" value="1"/>
</dbReference>
<dbReference type="InterPro" id="IPR001242">
    <property type="entry name" value="Condensation_dom"/>
</dbReference>
<reference evidence="7" key="1">
    <citation type="submission" date="2020-09" db="EMBL/GenBank/DDBJ databases">
        <title>A novel bacterium of genus Bacillus, isolated from South China Sea.</title>
        <authorList>
            <person name="Huang H."/>
            <person name="Mo K."/>
            <person name="Hu Y."/>
        </authorList>
    </citation>
    <scope>NUCLEOTIDE SEQUENCE</scope>
    <source>
        <strain evidence="7">IB182487</strain>
    </source>
</reference>
<dbReference type="Gene3D" id="3.30.300.30">
    <property type="match status" value="1"/>
</dbReference>
<keyword evidence="5" id="KW-0045">Antibiotic biosynthesis</keyword>
<dbReference type="CDD" id="cd19543">
    <property type="entry name" value="DCL_NRPS"/>
    <property type="match status" value="2"/>
</dbReference>
<dbReference type="NCBIfam" id="TIGR01720">
    <property type="entry name" value="NRPS-para261"/>
    <property type="match status" value="1"/>
</dbReference>
<dbReference type="GO" id="GO:0017000">
    <property type="term" value="P:antibiotic biosynthetic process"/>
    <property type="evidence" value="ECO:0007669"/>
    <property type="project" value="UniProtKB-KW"/>
</dbReference>
<evidence type="ECO:0000313" key="7">
    <source>
        <dbReference type="EMBL" id="MBD1379486.1"/>
    </source>
</evidence>
<sequence length="2028" mass="232660">MDIKNIENIYECSPIQKGMLFHTIHQPDTSLYVEQISFKIYGYLEINSFQKAWEHTINRHAALRTTFHWKESEKLLQVVHKNVEGVINCQQWDQSSLDAGLQILQYAEDIKNEGIDVSKGPLMKFHLIQLKDCYQFIWTFHHLLMDGWSMPIVLKDVMHSYQSIKNNEPMFLPDAPQFNEYISWLDKQDLDKAKHFFKEKLIGFQEPSYLSGNETNNSRQSLQDQHTDLIIQEKDRKCLEEMARNQDVTLFSILQGLWVLLINSYTDQKDIVIGSVMSGRQPELKGSENIVGPFINTLPIRVTLQASDTVESIIKRVQKEQSELSLYEYTPLFEVQKVSELEPDKSLFDSIIVFENYPFNSDIFSSEELGFSIKDFNVEEKSNFPLSIAIIPYENSLVLRLHYDSSIFSQDEIEKMLDTMSMFIEAVKRDISQRVDALQSLNQKELDEMIGGRDARTLLPESSSPPPLLHQMFEMQVEKSPDKIAVSSEHFAYTYKEVNDKADQVARYLLSQGLQQEESTAVFMTRSPDMMIAMLGILKAGGVYVPLDLHMPKERIQFILTDSAARFIISENQLIDRYSFHNIQQIDIHHIGKADVHNRNHDPVFHAKQGAYIMYTSGSTGIPKGVVVTHEASLLHYLSFKEQFNINKADKVLQFGTTTFDPSLEQVFPTLCSGGEVFIRGDDVWDSEEFVEKVNKYGITVANLPTPYWNEIASHFSATRQSINMKSLRVLAVGGDKLSPAHVDMWNTVHKGEADLFNFYGPTEIITTCTFYKVPAGNGPKQHEQASIPIGNPLINRRMYVLDSMGRPVPSGRKGELYIGGQMLALGYLNQPGLTADSFLPDPFSDEPGARMYKTGDFVSYSSSGEFQFLGRQDDQFKIRGFRVEIGEIEKAILSLPEVKDVLVLVDTSAGIKNLAAYITVGSETSQAKIKSALESKLSDYMIPKFIIFIDEFPLLTNGKVDRKALPKIEAKYLESDHSSYRPPSSRNQQIMTEIWEEVLQIERVGIQDNFFELGGDSILALQIIAKCKENSIEITTKDLFEHQTIERVEESFLSVTPDHDLSISKIDLEAMEWIPFTPIQRWFFEKEFKNPHHWNQSILLEVHEDLNVTLLREAIKKLAEHHDIFSYSFSRSDGKWIQKEKQKNPFEVDVIELDRTNLHQYEDMKRKAIVRAQTSLHIESGPLLRAVYISSQNEGENQLFLTIHHLIVDGVSWRVLLEDLQMLYHQATLKQPTKLPAKTTTFKEWAYTLNQYAEGEIVLRELDYWQKISRIEANIPTDKEMADLVNTEESLKKMTVSFSKEETASLLNRVNRTMDAKIQEILIAALVLVIKKWSNNHHIKIDIEGHGREEVRKGLNLSRTIGWFTTLFPFSIKLQESSSILEDLQLVVKKLRAIPNNGLGYGILKYMKDIQFAGSPSQVSFNYLGQINTSANKNTIFEMSNDSVEPIRDPRALRAYLLDVEGAIYNGELSLDWMYCRHIHKDETVRKLTAEFTTTVKSIIKLCERFEEQKYVPKDFSTAILSESEWNIVNQQTSGIEDIYPLSPVQEGMLFHTLLHPGTGIYVEQMSFEIKGELHIDLLKEAWQHVVDQNSILRANFLWEGFAKPIHIINQQGKVDLKILDWTSRLFGSKEEIKQEIEALCSSQRLNGFHLEKDTLMKLTLVMIDKETYYFIWSYHHLLLDGWSMPMILNQLSKTYSDLLNKRIPAVPSARPFRDFISWQLDQDLSEAESFWKGAFDGYQFQNRTLLLNETKGRIGSSESGSQNQMMKAENANAEIKRKLPKALTSKLKQVAMKEKTTLNTVIQTCWAVFLNFICEKENVVFGSVLSGRPASVTGIDEMVGMFINTLPIGLKVSRQKEIGELLNEMNTLQMRIMEFENTPLINIKEWIGYNSKESLFDTCLIFANFPNLISAEESQAILEGVTVSNVEVEEQTNFPLTLSIVPNDELSLDINYNCSSFNRETIELYFEILEKIITEVTLSLQQPLDEVYKSLESTISKRNENLISKQKKMNRDQLNQRKRIAVNVLN</sequence>
<dbReference type="Gene3D" id="3.30.559.30">
    <property type="entry name" value="Nonribosomal peptide synthetase, condensation domain"/>
    <property type="match status" value="3"/>
</dbReference>
<dbReference type="InterPro" id="IPR025110">
    <property type="entry name" value="AMP-bd_C"/>
</dbReference>
<dbReference type="Pfam" id="PF00668">
    <property type="entry name" value="Condensation"/>
    <property type="match status" value="3"/>
</dbReference>
<evidence type="ECO:0000256" key="5">
    <source>
        <dbReference type="ARBA" id="ARBA00023194"/>
    </source>
</evidence>
<dbReference type="InterPro" id="IPR045851">
    <property type="entry name" value="AMP-bd_C_sf"/>
</dbReference>
<protein>
    <submittedName>
        <fullName evidence="7">Amino acid adenylation domain-containing protein</fullName>
    </submittedName>
</protein>
<dbReference type="Gene3D" id="3.30.559.10">
    <property type="entry name" value="Chloramphenicol acetyltransferase-like domain"/>
    <property type="match status" value="3"/>
</dbReference>
<dbReference type="InterPro" id="IPR010060">
    <property type="entry name" value="NRPS_synth"/>
</dbReference>
<dbReference type="InterPro" id="IPR036736">
    <property type="entry name" value="ACP-like_sf"/>
</dbReference>
<dbReference type="EMBL" id="JACXAI010000004">
    <property type="protein sequence ID" value="MBD1379486.1"/>
    <property type="molecule type" value="Genomic_DNA"/>
</dbReference>
<dbReference type="Pfam" id="PF00501">
    <property type="entry name" value="AMP-binding"/>
    <property type="match status" value="1"/>
</dbReference>
<dbReference type="GO" id="GO:0003824">
    <property type="term" value="F:catalytic activity"/>
    <property type="evidence" value="ECO:0007669"/>
    <property type="project" value="InterPro"/>
</dbReference>
<accession>A0A926RW18</accession>
<dbReference type="InterPro" id="IPR020845">
    <property type="entry name" value="AMP-binding_CS"/>
</dbReference>
<dbReference type="CDD" id="cd05930">
    <property type="entry name" value="A_NRPS"/>
    <property type="match status" value="1"/>
</dbReference>
<dbReference type="CDD" id="cd19534">
    <property type="entry name" value="E_NRPS"/>
    <property type="match status" value="1"/>
</dbReference>
<evidence type="ECO:0000256" key="1">
    <source>
        <dbReference type="ARBA" id="ARBA00001957"/>
    </source>
</evidence>
<evidence type="ECO:0000256" key="3">
    <source>
        <dbReference type="ARBA" id="ARBA00022450"/>
    </source>
</evidence>
<keyword evidence="4" id="KW-0597">Phosphoprotein</keyword>
<dbReference type="SUPFAM" id="SSF47336">
    <property type="entry name" value="ACP-like"/>
    <property type="match status" value="1"/>
</dbReference>
<evidence type="ECO:0000313" key="8">
    <source>
        <dbReference type="Proteomes" id="UP000626844"/>
    </source>
</evidence>
<dbReference type="Pfam" id="PF13193">
    <property type="entry name" value="AMP-binding_C"/>
    <property type="match status" value="1"/>
</dbReference>
<comment type="similarity">
    <text evidence="2">Belongs to the ATP-dependent AMP-binding enzyme family.</text>
</comment>
<dbReference type="InterPro" id="IPR000873">
    <property type="entry name" value="AMP-dep_synth/lig_dom"/>
</dbReference>
<dbReference type="PANTHER" id="PTHR45398">
    <property type="match status" value="1"/>
</dbReference>
<evidence type="ECO:0000259" key="6">
    <source>
        <dbReference type="PROSITE" id="PS50075"/>
    </source>
</evidence>
<keyword evidence="3" id="KW-0596">Phosphopantetheine</keyword>
<feature type="domain" description="Carrier" evidence="6">
    <location>
        <begin position="983"/>
        <end position="1057"/>
    </location>
</feature>
<comment type="caution">
    <text evidence="7">The sequence shown here is derived from an EMBL/GenBank/DDBJ whole genome shotgun (WGS) entry which is preliminary data.</text>
</comment>
<dbReference type="PROSITE" id="PS00455">
    <property type="entry name" value="AMP_BINDING"/>
    <property type="match status" value="1"/>
</dbReference>
<proteinExistence type="inferred from homology"/>